<evidence type="ECO:0000313" key="8">
    <source>
        <dbReference type="Proteomes" id="UP000789342"/>
    </source>
</evidence>
<dbReference type="GO" id="GO:0046872">
    <property type="term" value="F:metal ion binding"/>
    <property type="evidence" value="ECO:0007669"/>
    <property type="project" value="UniProtKB-KW"/>
</dbReference>
<dbReference type="Gene3D" id="3.40.50.1220">
    <property type="entry name" value="TPP-binding domain"/>
    <property type="match status" value="2"/>
</dbReference>
<dbReference type="InterPro" id="IPR026591">
    <property type="entry name" value="Sirtuin_cat_small_dom_sf"/>
</dbReference>
<accession>A0A9N9NAC6</accession>
<dbReference type="InterPro" id="IPR026590">
    <property type="entry name" value="Ssirtuin_cat_dom"/>
</dbReference>
<organism evidence="7 8">
    <name type="scientific">Acaulospora morrowiae</name>
    <dbReference type="NCBI Taxonomy" id="94023"/>
    <lineage>
        <taxon>Eukaryota</taxon>
        <taxon>Fungi</taxon>
        <taxon>Fungi incertae sedis</taxon>
        <taxon>Mucoromycota</taxon>
        <taxon>Glomeromycotina</taxon>
        <taxon>Glomeromycetes</taxon>
        <taxon>Diversisporales</taxon>
        <taxon>Acaulosporaceae</taxon>
        <taxon>Acaulospora</taxon>
    </lineage>
</organism>
<dbReference type="PROSITE" id="PS50305">
    <property type="entry name" value="SIRTUIN"/>
    <property type="match status" value="1"/>
</dbReference>
<dbReference type="Pfam" id="PF02146">
    <property type="entry name" value="SIR2"/>
    <property type="match status" value="1"/>
</dbReference>
<dbReference type="Proteomes" id="UP000789342">
    <property type="component" value="Unassembled WGS sequence"/>
</dbReference>
<feature type="compositionally biased region" description="Basic and acidic residues" evidence="5">
    <location>
        <begin position="133"/>
        <end position="143"/>
    </location>
</feature>
<feature type="binding site" evidence="4">
    <location>
        <position position="174"/>
    </location>
    <ligand>
        <name>Zn(2+)</name>
        <dbReference type="ChEBI" id="CHEBI:29105"/>
    </ligand>
</feature>
<comment type="similarity">
    <text evidence="1">Belongs to the sirtuin family. Class I subfamily.</text>
</comment>
<dbReference type="PANTHER" id="PTHR11085">
    <property type="entry name" value="NAD-DEPENDENT PROTEIN DEACYLASE SIRTUIN-5, MITOCHONDRIAL-RELATED"/>
    <property type="match status" value="1"/>
</dbReference>
<dbReference type="Gene3D" id="3.30.1600.10">
    <property type="entry name" value="SIR2/SIRT2 'Small Domain"/>
    <property type="match status" value="1"/>
</dbReference>
<evidence type="ECO:0000256" key="3">
    <source>
        <dbReference type="ARBA" id="ARBA00023027"/>
    </source>
</evidence>
<dbReference type="SUPFAM" id="SSF52467">
    <property type="entry name" value="DHS-like NAD/FAD-binding domain"/>
    <property type="match status" value="1"/>
</dbReference>
<evidence type="ECO:0000256" key="4">
    <source>
        <dbReference type="PROSITE-ProRule" id="PRU00236"/>
    </source>
</evidence>
<keyword evidence="4" id="KW-0862">Zinc</keyword>
<sequence length="279" mass="31214">THLTSFEQFTTSHKFRQRYWTRSFLGYPTILKAKPNSSHIAISTLESDGYVDQLITQNVDGLHQLAGSSNILELHGTLHEIQCLSCGHTQLRSEFQRILSELNPEWKKFLDQIELENDIESKVNSDGDYELDGGERGSSRARSDVVNLSPRVNPDGDIDLPVNDSYSTFQYPSCTQCISGIYKPSVVFFGENIEPMVKHKSFEMVANCESLIIVGSTLTTHSAYRLVKSAKELRKKVVILNLGDTRGDSLADVKIDLRCGDVLTGVIKRLNDNINNDGC</sequence>
<feature type="binding site" evidence="4">
    <location>
        <position position="83"/>
    </location>
    <ligand>
        <name>Zn(2+)</name>
        <dbReference type="ChEBI" id="CHEBI:29105"/>
    </ligand>
</feature>
<dbReference type="AlphaFoldDB" id="A0A9N9NAC6"/>
<feature type="non-terminal residue" evidence="7">
    <location>
        <position position="1"/>
    </location>
</feature>
<dbReference type="InterPro" id="IPR029035">
    <property type="entry name" value="DHS-like_NAD/FAD-binding_dom"/>
</dbReference>
<feature type="active site" description="Proton acceptor" evidence="4">
    <location>
        <position position="75"/>
    </location>
</feature>
<dbReference type="PANTHER" id="PTHR11085:SF10">
    <property type="entry name" value="NAD-DEPENDENT PROTEIN DEACYLASE SIRTUIN-5, MITOCHONDRIAL-RELATED"/>
    <property type="match status" value="1"/>
</dbReference>
<dbReference type="GO" id="GO:0070403">
    <property type="term" value="F:NAD+ binding"/>
    <property type="evidence" value="ECO:0007669"/>
    <property type="project" value="InterPro"/>
</dbReference>
<name>A0A9N9NAC6_9GLOM</name>
<dbReference type="GO" id="GO:0017136">
    <property type="term" value="F:histone deacetylase activity, NAD-dependent"/>
    <property type="evidence" value="ECO:0007669"/>
    <property type="project" value="TreeGrafter"/>
</dbReference>
<feature type="binding site" evidence="4">
    <location>
        <position position="86"/>
    </location>
    <ligand>
        <name>Zn(2+)</name>
        <dbReference type="ChEBI" id="CHEBI:29105"/>
    </ligand>
</feature>
<dbReference type="InterPro" id="IPR050134">
    <property type="entry name" value="NAD-dep_sirtuin_deacylases"/>
</dbReference>
<dbReference type="InterPro" id="IPR003000">
    <property type="entry name" value="Sirtuin"/>
</dbReference>
<evidence type="ECO:0000256" key="5">
    <source>
        <dbReference type="SAM" id="MobiDB-lite"/>
    </source>
</evidence>
<gene>
    <name evidence="7" type="ORF">AMORRO_LOCUS12994</name>
</gene>
<feature type="domain" description="Deacetylase sirtuin-type" evidence="6">
    <location>
        <begin position="1"/>
        <end position="279"/>
    </location>
</feature>
<comment type="caution">
    <text evidence="7">The sequence shown here is derived from an EMBL/GenBank/DDBJ whole genome shotgun (WGS) entry which is preliminary data.</text>
</comment>
<keyword evidence="2" id="KW-0808">Transferase</keyword>
<evidence type="ECO:0000256" key="2">
    <source>
        <dbReference type="ARBA" id="ARBA00022679"/>
    </source>
</evidence>
<evidence type="ECO:0000259" key="6">
    <source>
        <dbReference type="PROSITE" id="PS50305"/>
    </source>
</evidence>
<keyword evidence="8" id="KW-1185">Reference proteome</keyword>
<keyword evidence="3" id="KW-0520">NAD</keyword>
<dbReference type="OrthoDB" id="424302at2759"/>
<feature type="region of interest" description="Disordered" evidence="5">
    <location>
        <begin position="124"/>
        <end position="148"/>
    </location>
</feature>
<feature type="binding site" evidence="4">
    <location>
        <position position="177"/>
    </location>
    <ligand>
        <name>Zn(2+)</name>
        <dbReference type="ChEBI" id="CHEBI:29105"/>
    </ligand>
</feature>
<dbReference type="EMBL" id="CAJVPV010020785">
    <property type="protein sequence ID" value="CAG8715798.1"/>
    <property type="molecule type" value="Genomic_DNA"/>
</dbReference>
<reference evidence="7" key="1">
    <citation type="submission" date="2021-06" db="EMBL/GenBank/DDBJ databases">
        <authorList>
            <person name="Kallberg Y."/>
            <person name="Tangrot J."/>
            <person name="Rosling A."/>
        </authorList>
    </citation>
    <scope>NUCLEOTIDE SEQUENCE</scope>
    <source>
        <strain evidence="7">CL551</strain>
    </source>
</reference>
<keyword evidence="4" id="KW-0479">Metal-binding</keyword>
<evidence type="ECO:0000256" key="1">
    <source>
        <dbReference type="ARBA" id="ARBA00006924"/>
    </source>
</evidence>
<evidence type="ECO:0000313" key="7">
    <source>
        <dbReference type="EMBL" id="CAG8715798.1"/>
    </source>
</evidence>
<proteinExistence type="inferred from homology"/>
<protein>
    <submittedName>
        <fullName evidence="7">16683_t:CDS:1</fullName>
    </submittedName>
</protein>